<dbReference type="InterPro" id="IPR043157">
    <property type="entry name" value="Dynein_AAA1S"/>
</dbReference>
<keyword evidence="7" id="KW-0067">ATP-binding</keyword>
<proteinExistence type="predicted"/>
<dbReference type="Gene3D" id="3.20.180.20">
    <property type="entry name" value="Dynein heavy chain, N-terminal domain 2"/>
    <property type="match status" value="1"/>
</dbReference>
<comment type="subcellular location">
    <subcellularLocation>
        <location evidence="1">Cytoplasm</location>
        <location evidence="1">Cytoskeleton</location>
    </subcellularLocation>
</comment>
<evidence type="ECO:0000256" key="7">
    <source>
        <dbReference type="ARBA" id="ARBA00022840"/>
    </source>
</evidence>
<dbReference type="InterPro" id="IPR041228">
    <property type="entry name" value="Dynein_C"/>
</dbReference>
<dbReference type="Proteomes" id="UP000290189">
    <property type="component" value="Unassembled WGS sequence"/>
</dbReference>
<dbReference type="Pfam" id="PF12775">
    <property type="entry name" value="AAA_7"/>
    <property type="match status" value="1"/>
</dbReference>
<keyword evidence="13" id="KW-0496">Mitochondrion</keyword>
<evidence type="ECO:0000256" key="6">
    <source>
        <dbReference type="ARBA" id="ARBA00022741"/>
    </source>
</evidence>
<dbReference type="InterPro" id="IPR024743">
    <property type="entry name" value="Dynein_HC_stalk"/>
</dbReference>
<evidence type="ECO:0000259" key="12">
    <source>
        <dbReference type="SMART" id="SM00382"/>
    </source>
</evidence>
<evidence type="ECO:0000313" key="13">
    <source>
        <dbReference type="EMBL" id="SPQ95479.1"/>
    </source>
</evidence>
<keyword evidence="11" id="KW-0206">Cytoskeleton</keyword>
<protein>
    <recommendedName>
        <fullName evidence="2">Dynein heavy chain, cytoplasmic</fullName>
    </recommendedName>
</protein>
<dbReference type="InterPro" id="IPR003593">
    <property type="entry name" value="AAA+_ATPase"/>
</dbReference>
<dbReference type="InterPro" id="IPR054354">
    <property type="entry name" value="DYNC2H1-like_lid"/>
</dbReference>
<dbReference type="Pfam" id="PF12777">
    <property type="entry name" value="MT"/>
    <property type="match status" value="1"/>
</dbReference>
<organism evidence="13 14">
    <name type="scientific">Plasmodiophora brassicae</name>
    <name type="common">Clubroot disease agent</name>
    <dbReference type="NCBI Taxonomy" id="37360"/>
    <lineage>
        <taxon>Eukaryota</taxon>
        <taxon>Sar</taxon>
        <taxon>Rhizaria</taxon>
        <taxon>Endomyxa</taxon>
        <taxon>Phytomyxea</taxon>
        <taxon>Plasmodiophorida</taxon>
        <taxon>Plasmodiophoridae</taxon>
        <taxon>Plasmodiophora</taxon>
    </lineage>
</organism>
<dbReference type="InterPro" id="IPR042219">
    <property type="entry name" value="AAA_lid_11_sf"/>
</dbReference>
<dbReference type="FunFam" id="3.40.50.300:FF:000996">
    <property type="entry name" value="Cytoplasmic dynein heavy chain"/>
    <property type="match status" value="1"/>
</dbReference>
<evidence type="ECO:0000256" key="10">
    <source>
        <dbReference type="ARBA" id="ARBA00023175"/>
    </source>
</evidence>
<dbReference type="GO" id="GO:0005524">
    <property type="term" value="F:ATP binding"/>
    <property type="evidence" value="ECO:0007669"/>
    <property type="project" value="UniProtKB-KW"/>
</dbReference>
<keyword evidence="8" id="KW-0243">Dynein</keyword>
<dbReference type="InterPro" id="IPR027417">
    <property type="entry name" value="P-loop_NTPase"/>
</dbReference>
<dbReference type="Pfam" id="PF22597">
    <property type="entry name" value="DYN_lid"/>
    <property type="match status" value="1"/>
</dbReference>
<dbReference type="EMBL" id="OVEO01000004">
    <property type="protein sequence ID" value="SPQ95479.1"/>
    <property type="molecule type" value="Genomic_DNA"/>
</dbReference>
<keyword evidence="3" id="KW-0963">Cytoplasm</keyword>
<evidence type="ECO:0000256" key="9">
    <source>
        <dbReference type="ARBA" id="ARBA00023054"/>
    </source>
</evidence>
<sequence>MTDLKATDLSPLIDHISRVVSAFAPSVPASDVAASLSKSSSVLLPFADDLDSSVLFVSLKADGNDGDERKREILVECYVGNCPPSSRDDLARVAFSRTVRSLDLDAPIAQQIVACQFTEVLIDDMLSQVSIMRASIMPGSIDNSSAEGTTKSSQLKGAVTKLMELEAELQRTLGRSSLYSVPVVTLSVVPQIGSFVRESICRGVTPAVADMGPIASDDVFLNNVQRRMRDWKASIKALQAVDRDPAAGSAMDEIHFWDAVDKELTNVTDQLRSPAVVLTFDLLRQQRRYHAITGFENDSGLAELRIKVNGYCKILRDWPVDAVVSARTTTDLISAIRSSLVYLRQQLRRTSDYPLPRAVYACHALGKDVARALSQLIDGRSLMSLDYSSFHRVTQSCAEVISVWTTEVSEFRNDIRELRHQRTTSHAKQQLLTSDESRETLKALTWTIKNDDKELTDIGSRISELQRLRRQFRHLRSVLRTAFAEQQQAEVLRDLDSAFLLLQVPDALDLSPSATWRSSVVSFEHRIDHIEGELENRIRDILFANQDNPRCLFNMCARFRGLLERPRVQLAIRDFQEKLLRTVKGHITQLQDKFELGYQGSQSSALNSLRGRAAVSGAILWAQCLERQLDFWVARVSDVLGPNWMHHIEGLTLHQDTTNFHSNLSRFRDDTFNGWLASSSLQKFSADSPIVTLSGMRLMPNFPSEMSGLIQEVCSMLALGLHIPFDMRVMVSDARGKQPLAERLSCAFNTLWAISKYEDSDFTGQLLLASDLSRMHDCLLDCSNLVWSARENRLKQCVDSFVIAVETLRDKFESLRTLSATINCLLSDLATASGAAAVEIVNRMRNEISAILLPDAFVNIDHWIAQLDEKLLEILRLRVNRLLQQWLARQQDLTIPPTVKISIAIDDVCGPVIRPSANWIVEALWQNLHHEILTISEAPERLRECVAEIWSFSTLSFTFARQWLSVKKLWDLDMDIERQKASMFSSEPGKGTVRRFGPVSVDCTIMSTKATERFAALGKLLRQRLAVLLESHIAKDLAQLSSTRYEVEASNIESRENRDISSAICAITKAEASLPRWQSSVEVSVQCITFLGSSFLETSTPVEQLRSELDALRQIVEKRVSQIKRLSHSLAARAVAESHILFGAVDSLSKEWEAQRPIDGDRNASESLGVLQLFDSRVTSLKFQLIDLHSCMSSLLVYNAPSDMDHELGDRYATCQDSLKVICDEIKGLRDMWESLSPVWLEINGLENSKLSDAEFPIRRTLESIQATLRSMPNVIRRYDAHSFLLKRVEQCLEVNPVVLELQSPELRSSHHRQLANLLFGDSTGVTLWDQLRLADIWSCASSLRKHRDTIHSIVEQAQGEQSLARCLNEMRTDLQLLQVEVADDMICNVHEIMQVINEHSAKLASMRHSRYFPFVEQAVSELQSTLNQIDNLFEIWASVQKRWKNLSTSLRSVQIGKQLAGGHARNFAALDTEYRRLVHQLSENTHVTSMVVNGHQTAVRFESMQASMDTIQSALSEFLDDQRSAFPRLYFVGDTDLLEMLANAHRPESAIPHLSKMFAGISSLLWSLEPNTQTRLSVTAMVSGSGESVEFKAPVTIGPSTTLQSWLSRVEQEMRHTLSSLLACAISTFTGPDISMGLMDWVARYPCQILLLAIQVIWTNRLERVMSSSSEEISGVCSEFDCLIASLSASIGGCRSTQKIRKIEHLLQTCVRLRDILESLSGLNGSELSWRHLASMRMYLDDKGQLEVRMAHCCFSHGFEYIGPTDGYVRSEVSDKIFVSFLQSIRCGFGSSPFGPAGTGKTETVKAVGSLLGRHVIVFNCDESFDVQSMCRILTGLSLSGAWGCFDEFNRLDPRAMSSVADHIESIQHALRNNQQEVSLSKKIILSRNVAIFITMNPTYEGRRRLPENLKSLFRDVSLSSPDVATIAKVTLFSQGFQNSSAVVPSLCELFSLCSLQLSKQVHYDFGLRALKAVLRSAGALLRSICSDVLGARFEDEVRTLLHSITRTVLPKLTRDDAPCFNRLLRSVLPDTSKLPALSISEPLSGHMSTALTKLHLDCEANWVGKFKQLSYLYDLYSGIVILGPPGSGKSTLLRSLREALSCSQTSVVLHVISPKSQQKSALFGSMNPITLTWSDGLFTAALREISTEKDTGVQHWIVFDGDIDPVWAENMNTLLDDSKLLSLPSGERLKLPDNVHIFFEVDNLLHATPATITRCGMLHVDGGTISHAMRISRLISQLREVPNLPIELVDVIERHLGLAALSMAWLETNPHADVMGSCCVRAMTSLERLLFSFLTNAHVGPHANADNVERMGRRALIHCLIWAFSSGMPQEQRHRFIDFIAGHPESTPLAKEWPQSNGTTDPRRTPYVDISPIDGDWIPAEDCLPDPDLACEDILQGDGVVIETVETYQHSTLCRSWIKAKTSFILCGPPGSGKTMTIKAALSNLNVQLVHLAFSSSTTPESIIKVLREQCTLERSSIDSTSKFVLHPAADPASTVLLFCDEINLPAPDAFGSQPALCLLRQLIEHGVFWDSSLKSFVHLHNVVVVGACNPVGDASRYALPRRLLRHCPVLFVDVPNTDSLVRIYSSYVRVALRIHPGLLSESFAVARAMIDVFEFCQSEFSTAMADHPHYVVSPRDLSRWVRSVLTAMIRNSGTKAAISTLPGFIQLWFHEGMRVFGDRLVDDESRGALHKTFTAVVQRHFCGLNEAERSSCLQQQSFFTSLLSEAYEPTSRAHVREVLETKLAIFREDVVDIHLVLFDDVVDHVLRISRVLMQPLGHLLLIGASGAGKTILTRFTCWLHDIEVIQIKLHGQYGVGDFSRDLRSVLVCAASKPVAFVFDESNALDSGFLEMINSLLASGEVPGLFDQHERALLIQNCRSLVNSVDPDSGVRDYDDDSTIYSWFRGQVQRNLHVVFTINPANDDYCNRKATSPALFNRCIIDWIGDWSSHSLHELSATLISPKLGSFADAEVLDDLTRSLVAVHTVVADTCERLRRAEHRRFTYVTPRHFLDLIDHVCAFAQQRRQELVEEKEHRLTGLTKLVEAEESIAAMQIELGKHKAELECRQAAASTTLERVMKEQASAELKRDEACRTARALEARRAEISERTSAVKGDLDRIEPLLREAREAVQGIGKPSLDEIRAFSNPPAAVKMALEPTMILLGLPIGMTWTDIRRALRRPDFITSVLQFDSSSVTDEMRAVITDRYASNPGFTYEIVNRASTACGPLVKWVKSQLEYSKILQSVAPMKAEIAVLAADEEQLAARHKASCEDLEAMDEEISKLKAHYAELVVGVESIKADMDRVLTRINNSTRMLSGLSLEQSRWRSASDDTSDLFETLLGDAILAAAFLTYAGLPLRTEVPCYQILSNLEQRLNWAANGCLDDVHSIENAILLDRCRRYPLLIDPSEQGTRFVALKYRNLQRTRFRNTAFVKILENCLRFGHVLLIEDVEHIDPILNPLLNHEIQHAGGRSVVRVGCKDIDVAPSFYLVMATRDPAARFTPDLCSRVTFVNYSVSKASISLQLGSDILLAREPEIFSRRQTLERKQVEGNARMQSLERTLLARIAASSPQLTEGNSILDDADLVAAIENIQSEANECSAVLHETNALLKESDDVASAVVPTASLVAEIHALLQRMPRLLNLYQFTLSQLSSIVDHVLSLAISKKCPVSQLSSYVARFVYVALSASLRRSDRYAFAFALALTLRTDHARLFHEVQSLLEGASTDSGALLRVPHFRSLSQPNQGVDTIPQPNDSFDRLILDAFDNRDNLMLSLHAYCEDVLGAGVISEAPFLLQGPTMILSTPGHDIRSMVLQYASSVQTVTIGSKASYDEALHAVRHLPQSDGHSLLLLNIHLGTPSFMCQLETALHDLAQTQRNIFLCAELGASESLPDTLVRSCNLLVAEAEPGVIPAVRAAWKSIIKQRYERMSRSRSLPRLYFLCAWLHALIVERLAYVPVGWIQSYSFSFVDLNCGLDVIDQCTEREVVDFVAIRSLLCDFAYGARIVEPQDVLRLKAMISAVFNDDAFESSFRLCGAEPGDRLADCWSVDNFSQWLALQPDRLPPTTCGLSSGIDRARSTQLAFRSINSTRQLLDSAHLVDKVESWKLRLSEEISVYSSRLTEVVADLAVDLIEGTPGPMQAFLTRERKELREIVSDILHDLAAVDAALTAVNSSPLTHDVNELIAYLRSGFVPAGWPSLSDNAPVSPNSLRLYVDALLTLAREHLTLPATWPIAGHIPIATGVRDVIGFISCAKQEVGLRQQWPLNEMVLHVSVNDARDDTSTSFTVAQLDLHYAALADTGLTTDGDPQMTVIPSARFFWDLHTENDVVEIPVYFDESRQLQLFTVGMVCQKAIVNDVLLRGVALTVKSGRANSLP</sequence>
<dbReference type="Pfam" id="PF12781">
    <property type="entry name" value="AAA_9"/>
    <property type="match status" value="1"/>
</dbReference>
<keyword evidence="9" id="KW-0175">Coiled coil</keyword>
<reference evidence="13 14" key="1">
    <citation type="submission" date="2018-03" db="EMBL/GenBank/DDBJ databases">
        <authorList>
            <person name="Fogelqvist J."/>
        </authorList>
    </citation>
    <scope>NUCLEOTIDE SEQUENCE [LARGE SCALE GENOMIC DNA]</scope>
</reference>
<dbReference type="Pfam" id="PF17852">
    <property type="entry name" value="Dynein_AAA_lid"/>
    <property type="match status" value="1"/>
</dbReference>
<dbReference type="InterPro" id="IPR035699">
    <property type="entry name" value="AAA_6"/>
</dbReference>
<dbReference type="InterPro" id="IPR042228">
    <property type="entry name" value="Dynein_linker_3"/>
</dbReference>
<dbReference type="InterPro" id="IPR035706">
    <property type="entry name" value="AAA_9"/>
</dbReference>
<feature type="domain" description="AAA+ ATPase" evidence="12">
    <location>
        <begin position="2077"/>
        <end position="2318"/>
    </location>
</feature>
<evidence type="ECO:0000256" key="2">
    <source>
        <dbReference type="ARBA" id="ARBA00022197"/>
    </source>
</evidence>
<dbReference type="Pfam" id="PF08393">
    <property type="entry name" value="DHC_N2"/>
    <property type="match status" value="1"/>
</dbReference>
<dbReference type="GO" id="GO:0008569">
    <property type="term" value="F:minus-end-directed microtubule motor activity"/>
    <property type="evidence" value="ECO:0007669"/>
    <property type="project" value="UniProtKB-ARBA"/>
</dbReference>
<evidence type="ECO:0000256" key="5">
    <source>
        <dbReference type="ARBA" id="ARBA00022737"/>
    </source>
</evidence>
<evidence type="ECO:0000256" key="8">
    <source>
        <dbReference type="ARBA" id="ARBA00023017"/>
    </source>
</evidence>
<dbReference type="SUPFAM" id="SSF52540">
    <property type="entry name" value="P-loop containing nucleoside triphosphate hydrolases"/>
    <property type="match status" value="4"/>
</dbReference>
<evidence type="ECO:0000256" key="4">
    <source>
        <dbReference type="ARBA" id="ARBA00022701"/>
    </source>
</evidence>
<feature type="domain" description="AAA+ ATPase" evidence="12">
    <location>
        <begin position="1788"/>
        <end position="1913"/>
    </location>
</feature>
<dbReference type="InterPro" id="IPR041658">
    <property type="entry name" value="AAA_lid_11"/>
</dbReference>
<dbReference type="Pfam" id="PF12780">
    <property type="entry name" value="AAA_8"/>
    <property type="match status" value="1"/>
</dbReference>
<dbReference type="SMART" id="SM00382">
    <property type="entry name" value="AAA"/>
    <property type="match status" value="4"/>
</dbReference>
<dbReference type="Gene3D" id="1.10.8.720">
    <property type="entry name" value="Region D6 of dynein motor"/>
    <property type="match status" value="1"/>
</dbReference>
<dbReference type="GO" id="GO:0045505">
    <property type="term" value="F:dynein intermediate chain binding"/>
    <property type="evidence" value="ECO:0007669"/>
    <property type="project" value="InterPro"/>
</dbReference>
<feature type="domain" description="AAA+ ATPase" evidence="12">
    <location>
        <begin position="2778"/>
        <end position="2915"/>
    </location>
</feature>
<dbReference type="GO" id="GO:0000070">
    <property type="term" value="P:mitotic sister chromatid segregation"/>
    <property type="evidence" value="ECO:0007669"/>
    <property type="project" value="UniProtKB-ARBA"/>
</dbReference>
<dbReference type="Gene3D" id="1.20.58.1120">
    <property type="match status" value="1"/>
</dbReference>
<dbReference type="InterPro" id="IPR013594">
    <property type="entry name" value="Dynein_heavy_tail"/>
</dbReference>
<dbReference type="Pfam" id="PF18199">
    <property type="entry name" value="Dynein_C"/>
    <property type="match status" value="1"/>
</dbReference>
<dbReference type="Pfam" id="PF18198">
    <property type="entry name" value="AAA_lid_11"/>
    <property type="match status" value="1"/>
</dbReference>
<evidence type="ECO:0000256" key="11">
    <source>
        <dbReference type="ARBA" id="ARBA00023212"/>
    </source>
</evidence>
<keyword evidence="4" id="KW-0493">Microtubule</keyword>
<dbReference type="Gene3D" id="1.10.8.710">
    <property type="match status" value="1"/>
</dbReference>
<dbReference type="Gene3D" id="1.20.920.30">
    <property type="match status" value="1"/>
</dbReference>
<dbReference type="Gene3D" id="3.10.490.20">
    <property type="match status" value="1"/>
</dbReference>
<dbReference type="Gene3D" id="1.20.920.20">
    <property type="match status" value="1"/>
</dbReference>
<dbReference type="Gene3D" id="6.10.140.1060">
    <property type="match status" value="1"/>
</dbReference>
<keyword evidence="6" id="KW-0547">Nucleotide-binding</keyword>
<evidence type="ECO:0000313" key="14">
    <source>
        <dbReference type="Proteomes" id="UP000290189"/>
    </source>
</evidence>
<dbReference type="Gene3D" id="1.20.140.100">
    <property type="entry name" value="Dynein heavy chain, N-terminal domain 2"/>
    <property type="match status" value="1"/>
</dbReference>
<dbReference type="InterPro" id="IPR042222">
    <property type="entry name" value="Dynein_2_N"/>
</dbReference>
<dbReference type="CDD" id="cd00009">
    <property type="entry name" value="AAA"/>
    <property type="match status" value="1"/>
</dbReference>
<dbReference type="Pfam" id="PF08385">
    <property type="entry name" value="DHC_N1"/>
    <property type="match status" value="1"/>
</dbReference>
<gene>
    <name evidence="13" type="ORF">PLBR_LOCUS2694</name>
</gene>
<dbReference type="GO" id="GO:0030473">
    <property type="term" value="P:nuclear migration along microtubule"/>
    <property type="evidence" value="ECO:0007669"/>
    <property type="project" value="UniProtKB-ARBA"/>
</dbReference>
<dbReference type="PANTHER" id="PTHR45703">
    <property type="entry name" value="DYNEIN HEAVY CHAIN"/>
    <property type="match status" value="1"/>
</dbReference>
<dbReference type="InterPro" id="IPR041466">
    <property type="entry name" value="Dynein_AAA5_ext"/>
</dbReference>
<dbReference type="InterPro" id="IPR026983">
    <property type="entry name" value="DHC"/>
</dbReference>
<name>A0A3P3Y5N4_PLABS</name>
<keyword evidence="10" id="KW-0505">Motor protein</keyword>
<dbReference type="InterPro" id="IPR024317">
    <property type="entry name" value="Dynein_heavy_chain_D4_dom"/>
</dbReference>
<feature type="domain" description="AAA+ ATPase" evidence="12">
    <location>
        <begin position="2422"/>
        <end position="2579"/>
    </location>
</feature>
<dbReference type="Pfam" id="PF12774">
    <property type="entry name" value="AAA_6"/>
    <property type="match status" value="1"/>
</dbReference>
<accession>A0A3P3Y5N4</accession>
<dbReference type="GO" id="GO:1902850">
    <property type="term" value="P:microtubule cytoskeleton organization involved in mitosis"/>
    <property type="evidence" value="ECO:0007669"/>
    <property type="project" value="UniProtKB-ARBA"/>
</dbReference>
<dbReference type="GO" id="GO:0051959">
    <property type="term" value="F:dynein light intermediate chain binding"/>
    <property type="evidence" value="ECO:0007669"/>
    <property type="project" value="InterPro"/>
</dbReference>
<evidence type="ECO:0000256" key="1">
    <source>
        <dbReference type="ARBA" id="ARBA00004245"/>
    </source>
</evidence>
<dbReference type="InterPro" id="IPR043160">
    <property type="entry name" value="Dynein_C_barrel"/>
</dbReference>
<keyword evidence="5" id="KW-0677">Repeat</keyword>
<dbReference type="GO" id="GO:0005938">
    <property type="term" value="C:cell cortex"/>
    <property type="evidence" value="ECO:0007669"/>
    <property type="project" value="UniProtKB-ARBA"/>
</dbReference>
<evidence type="ECO:0000256" key="3">
    <source>
        <dbReference type="ARBA" id="ARBA00022490"/>
    </source>
</evidence>
<geneLocation type="mitochondrion" evidence="13"/>
<dbReference type="Gene3D" id="1.10.472.130">
    <property type="match status" value="1"/>
</dbReference>
<dbReference type="InterPro" id="IPR013602">
    <property type="entry name" value="Dynein_heavy_linker"/>
</dbReference>
<dbReference type="Gene3D" id="3.40.50.300">
    <property type="entry name" value="P-loop containing nucleotide triphosphate hydrolases"/>
    <property type="match status" value="4"/>
</dbReference>
<dbReference type="GO" id="GO:0030286">
    <property type="term" value="C:dynein complex"/>
    <property type="evidence" value="ECO:0007669"/>
    <property type="project" value="UniProtKB-KW"/>
</dbReference>
<dbReference type="GO" id="GO:0000235">
    <property type="term" value="C:astral microtubule"/>
    <property type="evidence" value="ECO:0007669"/>
    <property type="project" value="UniProtKB-ARBA"/>
</dbReference>
<dbReference type="PANTHER" id="PTHR45703:SF36">
    <property type="entry name" value="DYNEIN HEAVY CHAIN, CYTOPLASMIC"/>
    <property type="match status" value="1"/>
</dbReference>